<dbReference type="Proteomes" id="UP000567293">
    <property type="component" value="Unassembled WGS sequence"/>
</dbReference>
<dbReference type="Gene3D" id="3.40.720.10">
    <property type="entry name" value="Alkaline Phosphatase, subunit A"/>
    <property type="match status" value="1"/>
</dbReference>
<dbReference type="PANTHER" id="PTHR31956">
    <property type="entry name" value="NON-SPECIFIC PHOSPHOLIPASE C4-RELATED"/>
    <property type="match status" value="1"/>
</dbReference>
<dbReference type="EMBL" id="JACDQQ010002473">
    <property type="protein sequence ID" value="MBA0088387.1"/>
    <property type="molecule type" value="Genomic_DNA"/>
</dbReference>
<dbReference type="PANTHER" id="PTHR31956:SF1">
    <property type="entry name" value="NON-SPECIFIC PHOSPHOLIPASE C1"/>
    <property type="match status" value="1"/>
</dbReference>
<keyword evidence="1" id="KW-0378">Hydrolase</keyword>
<name>A0A7V8NVU6_9BACT</name>
<evidence type="ECO:0000256" key="1">
    <source>
        <dbReference type="ARBA" id="ARBA00022801"/>
    </source>
</evidence>
<accession>A0A7V8NVU6</accession>
<evidence type="ECO:0000313" key="3">
    <source>
        <dbReference type="Proteomes" id="UP000567293"/>
    </source>
</evidence>
<evidence type="ECO:0008006" key="4">
    <source>
        <dbReference type="Google" id="ProtNLM"/>
    </source>
</evidence>
<evidence type="ECO:0000313" key="2">
    <source>
        <dbReference type="EMBL" id="MBA0088387.1"/>
    </source>
</evidence>
<dbReference type="GO" id="GO:0009395">
    <property type="term" value="P:phospholipid catabolic process"/>
    <property type="evidence" value="ECO:0007669"/>
    <property type="project" value="TreeGrafter"/>
</dbReference>
<keyword evidence="3" id="KW-1185">Reference proteome</keyword>
<organism evidence="2 3">
    <name type="scientific">Candidatus Acidiferrum panamense</name>
    <dbReference type="NCBI Taxonomy" id="2741543"/>
    <lineage>
        <taxon>Bacteria</taxon>
        <taxon>Pseudomonadati</taxon>
        <taxon>Acidobacteriota</taxon>
        <taxon>Terriglobia</taxon>
        <taxon>Candidatus Acidiferrales</taxon>
        <taxon>Candidatus Acidiferrum</taxon>
    </lineage>
</organism>
<reference evidence="2" key="1">
    <citation type="submission" date="2020-06" db="EMBL/GenBank/DDBJ databases">
        <title>Legume-microbial interactions unlock mineral nutrients during tropical forest succession.</title>
        <authorList>
            <person name="Epihov D.Z."/>
        </authorList>
    </citation>
    <scope>NUCLEOTIDE SEQUENCE [LARGE SCALE GENOMIC DNA]</scope>
    <source>
        <strain evidence="2">Pan2503</strain>
    </source>
</reference>
<dbReference type="InterPro" id="IPR007312">
    <property type="entry name" value="Phosphoesterase"/>
</dbReference>
<gene>
    <name evidence="2" type="ORF">HRJ53_25660</name>
</gene>
<protein>
    <recommendedName>
        <fullName evidence="4">Phospholipase C</fullName>
    </recommendedName>
</protein>
<dbReference type="GO" id="GO:0042578">
    <property type="term" value="F:phosphoric ester hydrolase activity"/>
    <property type="evidence" value="ECO:0007669"/>
    <property type="project" value="UniProtKB-ARBA"/>
</dbReference>
<comment type="caution">
    <text evidence="2">The sequence shown here is derived from an EMBL/GenBank/DDBJ whole genome shotgun (WGS) entry which is preliminary data.</text>
</comment>
<proteinExistence type="predicted"/>
<dbReference type="Pfam" id="PF04185">
    <property type="entry name" value="Phosphoesterase"/>
    <property type="match status" value="1"/>
</dbReference>
<sequence length="330" mass="36067">MNCTLPPCPANPQFFYVNPSEVQPYFQMAEQYTFGDRMFQTNQGPSFPAHQFIISGTSAPTATSNLFASENPHVPTAGAVVGCTAPAGEFVLLIDPTGAENSSQYPCFEHPTLADELDAKSVRWKYYTPTPGSIWTGPNAIQHLRMGPDWTNNVITPSTQILTDITNGQLAEVSWVIPTAAASDHASSNDGSGPSWVASIVNAVGNSQYWSSAAILITWDDWGGWYDHVAPKITNSYEYGFRVPLIVVSPFAKPAYVSHVTHDFGSILKFIEEVFQVPTLGYADTPADDLSDCFDLTRTPGPFQFITAPRDATFFLNDKRPPEGPDNDDL</sequence>
<dbReference type="InterPro" id="IPR017850">
    <property type="entry name" value="Alkaline_phosphatase_core_sf"/>
</dbReference>
<dbReference type="AlphaFoldDB" id="A0A7V8NVU6"/>